<dbReference type="Proteomes" id="UP000019132">
    <property type="component" value="Unassembled WGS sequence"/>
</dbReference>
<reference evidence="2" key="2">
    <citation type="submission" date="2010-04" db="EMBL/GenBank/DDBJ databases">
        <authorList>
            <person name="Buell R."/>
            <person name="Hamilton J."/>
            <person name="Hostetler J."/>
        </authorList>
    </citation>
    <scope>NUCLEOTIDE SEQUENCE [LARGE SCALE GENOMIC DNA]</scope>
    <source>
        <strain evidence="2">DAOM:BR144</strain>
    </source>
</reference>
<proteinExistence type="predicted"/>
<accession>K3WZB7</accession>
<dbReference type="InParanoid" id="K3WZB7"/>
<protein>
    <submittedName>
        <fullName evidence="1">Uncharacterized protein</fullName>
    </submittedName>
</protein>
<dbReference type="HOGENOM" id="CLU_144473_0_0_1"/>
<evidence type="ECO:0000313" key="1">
    <source>
        <dbReference type="EnsemblProtists" id="PYU1_T010316"/>
    </source>
</evidence>
<dbReference type="AlphaFoldDB" id="K3WZB7"/>
<dbReference type="eggNOG" id="ENOG502S6AR">
    <property type="taxonomic scope" value="Eukaryota"/>
</dbReference>
<evidence type="ECO:0000313" key="2">
    <source>
        <dbReference type="Proteomes" id="UP000019132"/>
    </source>
</evidence>
<organism evidence="1 2">
    <name type="scientific">Globisporangium ultimum (strain ATCC 200006 / CBS 805.95 / DAOM BR144)</name>
    <name type="common">Pythium ultimum</name>
    <dbReference type="NCBI Taxonomy" id="431595"/>
    <lineage>
        <taxon>Eukaryota</taxon>
        <taxon>Sar</taxon>
        <taxon>Stramenopiles</taxon>
        <taxon>Oomycota</taxon>
        <taxon>Peronosporomycetes</taxon>
        <taxon>Pythiales</taxon>
        <taxon>Pythiaceae</taxon>
        <taxon>Globisporangium</taxon>
    </lineage>
</organism>
<sequence length="83" mass="9577">MRTQQRLLKKQLLKAQDELVTAQGSIAKLCETIGSLQQAKTEREQEIAHLKVELQASRDVQSTMMKKMAAFEDETRRVKRNYA</sequence>
<name>K3WZB7_GLOUD</name>
<dbReference type="EMBL" id="GL376602">
    <property type="status" value="NOT_ANNOTATED_CDS"/>
    <property type="molecule type" value="Genomic_DNA"/>
</dbReference>
<keyword evidence="2" id="KW-1185">Reference proteome</keyword>
<dbReference type="VEuPathDB" id="FungiDB:PYU1_G010296"/>
<reference evidence="1" key="3">
    <citation type="submission" date="2015-02" db="UniProtKB">
        <authorList>
            <consortium name="EnsemblProtists"/>
        </authorList>
    </citation>
    <scope>IDENTIFICATION</scope>
    <source>
        <strain evidence="1">DAOM BR144</strain>
    </source>
</reference>
<dbReference type="EnsemblProtists" id="PYU1_T010316">
    <property type="protein sequence ID" value="PYU1_T010316"/>
    <property type="gene ID" value="PYU1_G010296"/>
</dbReference>
<reference evidence="2" key="1">
    <citation type="journal article" date="2010" name="Genome Biol.">
        <title>Genome sequence of the necrotrophic plant pathogen Pythium ultimum reveals original pathogenicity mechanisms and effector repertoire.</title>
        <authorList>
            <person name="Levesque C.A."/>
            <person name="Brouwer H."/>
            <person name="Cano L."/>
            <person name="Hamilton J.P."/>
            <person name="Holt C."/>
            <person name="Huitema E."/>
            <person name="Raffaele S."/>
            <person name="Robideau G.P."/>
            <person name="Thines M."/>
            <person name="Win J."/>
            <person name="Zerillo M.M."/>
            <person name="Beakes G.W."/>
            <person name="Boore J.L."/>
            <person name="Busam D."/>
            <person name="Dumas B."/>
            <person name="Ferriera S."/>
            <person name="Fuerstenberg S.I."/>
            <person name="Gachon C.M."/>
            <person name="Gaulin E."/>
            <person name="Govers F."/>
            <person name="Grenville-Briggs L."/>
            <person name="Horner N."/>
            <person name="Hostetler J."/>
            <person name="Jiang R.H."/>
            <person name="Johnson J."/>
            <person name="Krajaejun T."/>
            <person name="Lin H."/>
            <person name="Meijer H.J."/>
            <person name="Moore B."/>
            <person name="Morris P."/>
            <person name="Phuntmart V."/>
            <person name="Puiu D."/>
            <person name="Shetty J."/>
            <person name="Stajich J.E."/>
            <person name="Tripathy S."/>
            <person name="Wawra S."/>
            <person name="van West P."/>
            <person name="Whitty B.R."/>
            <person name="Coutinho P.M."/>
            <person name="Henrissat B."/>
            <person name="Martin F."/>
            <person name="Thomas P.D."/>
            <person name="Tyler B.M."/>
            <person name="De Vries R.P."/>
            <person name="Kamoun S."/>
            <person name="Yandell M."/>
            <person name="Tisserat N."/>
            <person name="Buell C.R."/>
        </authorList>
    </citation>
    <scope>NUCLEOTIDE SEQUENCE</scope>
    <source>
        <strain evidence="2">DAOM:BR144</strain>
    </source>
</reference>